<dbReference type="InterPro" id="IPR007410">
    <property type="entry name" value="LpqE-like"/>
</dbReference>
<name>K2N996_9HYPH</name>
<dbReference type="Proteomes" id="UP000006786">
    <property type="component" value="Unassembled WGS sequence"/>
</dbReference>
<dbReference type="eggNOG" id="COG4549">
    <property type="taxonomic scope" value="Bacteria"/>
</dbReference>
<keyword evidence="1" id="KW-0732">Signal</keyword>
<dbReference type="Pfam" id="PF07987">
    <property type="entry name" value="DUF1775"/>
    <property type="match status" value="1"/>
</dbReference>
<feature type="domain" description="YncI copper-binding" evidence="2">
    <location>
        <begin position="24"/>
        <end position="168"/>
    </location>
</feature>
<sequence>MRQILFASAATLLPVLLAHNAAAHAVLETPEARAGGYKAVVTIPHGCDGEATNSVRVDIPEGFVSVKPMPKPGWTLSIEEGAYAKPYEVHGESVERGVTAVTWSGGALPDGQFDEFALRGTLAGVEPGQKLFFKTLQSCASGEVAWIEIPAEGQDAHALAHPAPSLTVLASETGAAHHHDHAEQATVAGALKISAARARAMLPGQPAGGGYLTVENTGTEDDRLLAVSTPAAGRAEIHTMEMKDDVMVMRPVEGGLAIPAGETVELKPGGLHLMFMEVTAPFREGSTVPVTLEFEKAGKAELMLQVGPARGGAAGGGHSDHDH</sequence>
<dbReference type="InterPro" id="IPR058248">
    <property type="entry name" value="Lxx211020-like"/>
</dbReference>
<comment type="caution">
    <text evidence="3">The sequence shown here is derived from an EMBL/GenBank/DDBJ whole genome shotgun (WGS) entry which is preliminary data.</text>
</comment>
<dbReference type="InterPro" id="IPR012533">
    <property type="entry name" value="YcnI-copper_dom"/>
</dbReference>
<evidence type="ECO:0000313" key="3">
    <source>
        <dbReference type="EMBL" id="EKF20688.1"/>
    </source>
</evidence>
<dbReference type="InterPro" id="IPR021174">
    <property type="entry name" value="UCP037139"/>
</dbReference>
<feature type="chain" id="PRO_5003862033" description="YncI copper-binding domain-containing protein" evidence="1">
    <location>
        <begin position="26"/>
        <end position="323"/>
    </location>
</feature>
<dbReference type="eggNOG" id="COG2847">
    <property type="taxonomic scope" value="Bacteria"/>
</dbReference>
<reference evidence="3 4" key="1">
    <citation type="journal article" date="2012" name="J. Bacteriol.">
        <title>Genome Sequence of Nitratireductor pacificus Type Strain pht-3B.</title>
        <authorList>
            <person name="Lai Q."/>
            <person name="Li G."/>
            <person name="Shao Z."/>
        </authorList>
    </citation>
    <scope>NUCLEOTIDE SEQUENCE [LARGE SCALE GENOMIC DNA]</scope>
    <source>
        <strain evidence="4">pht-3B</strain>
    </source>
</reference>
<dbReference type="Pfam" id="PF04314">
    <property type="entry name" value="PCuAC"/>
    <property type="match status" value="1"/>
</dbReference>
<dbReference type="EMBL" id="AMRM01000002">
    <property type="protein sequence ID" value="EKF20688.1"/>
    <property type="molecule type" value="Genomic_DNA"/>
</dbReference>
<dbReference type="RefSeq" id="WP_008593968.1">
    <property type="nucleotide sequence ID" value="NZ_AMRM01000002.1"/>
</dbReference>
<dbReference type="PATRIC" id="fig|391937.3.peg.592"/>
<keyword evidence="4" id="KW-1185">Reference proteome</keyword>
<dbReference type="Gene3D" id="2.60.40.2230">
    <property type="entry name" value="Uncharacterised protein YcnI-like PF07987, DUF1775"/>
    <property type="match status" value="1"/>
</dbReference>
<dbReference type="SUPFAM" id="SSF110087">
    <property type="entry name" value="DR1885-like metal-binding protein"/>
    <property type="match status" value="1"/>
</dbReference>
<evidence type="ECO:0000313" key="4">
    <source>
        <dbReference type="Proteomes" id="UP000006786"/>
    </source>
</evidence>
<gene>
    <name evidence="3" type="ORF">NA2_02849</name>
</gene>
<dbReference type="Gene3D" id="2.60.40.1890">
    <property type="entry name" value="PCu(A)C copper chaperone"/>
    <property type="match status" value="1"/>
</dbReference>
<proteinExistence type="predicted"/>
<dbReference type="CDD" id="cd08545">
    <property type="entry name" value="YcnI_like"/>
    <property type="match status" value="1"/>
</dbReference>
<dbReference type="InterPro" id="IPR036182">
    <property type="entry name" value="PCuAC_sf"/>
</dbReference>
<dbReference type="STRING" id="391937.NA2_02849"/>
<organism evidence="3 4">
    <name type="scientific">Nitratireductor pacificus pht-3B</name>
    <dbReference type="NCBI Taxonomy" id="391937"/>
    <lineage>
        <taxon>Bacteria</taxon>
        <taxon>Pseudomonadati</taxon>
        <taxon>Pseudomonadota</taxon>
        <taxon>Alphaproteobacteria</taxon>
        <taxon>Hyphomicrobiales</taxon>
        <taxon>Phyllobacteriaceae</taxon>
        <taxon>Nitratireductor</taxon>
    </lineage>
</organism>
<feature type="signal peptide" evidence="1">
    <location>
        <begin position="1"/>
        <end position="25"/>
    </location>
</feature>
<dbReference type="PANTHER" id="PTHR36302">
    <property type="entry name" value="BLR7088 PROTEIN"/>
    <property type="match status" value="1"/>
</dbReference>
<accession>K2N996</accession>
<dbReference type="PANTHER" id="PTHR36302:SF1">
    <property type="entry name" value="COPPER CHAPERONE PCU(A)C"/>
    <property type="match status" value="1"/>
</dbReference>
<dbReference type="AlphaFoldDB" id="K2N996"/>
<protein>
    <recommendedName>
        <fullName evidence="2">YncI copper-binding domain-containing protein</fullName>
    </recommendedName>
</protein>
<dbReference type="OrthoDB" id="9796962at2"/>
<evidence type="ECO:0000259" key="2">
    <source>
        <dbReference type="Pfam" id="PF07987"/>
    </source>
</evidence>
<dbReference type="PIRSF" id="PIRSF037139">
    <property type="entry name" value="UCP037139"/>
    <property type="match status" value="1"/>
</dbReference>
<dbReference type="InterPro" id="IPR038507">
    <property type="entry name" value="YcnI-like_sf"/>
</dbReference>
<evidence type="ECO:0000256" key="1">
    <source>
        <dbReference type="SAM" id="SignalP"/>
    </source>
</evidence>